<gene>
    <name evidence="5" type="ORF">SAMN05216474_1577</name>
</gene>
<dbReference type="InterPro" id="IPR015943">
    <property type="entry name" value="WD40/YVTN_repeat-like_dom_sf"/>
</dbReference>
<dbReference type="SUPFAM" id="SSF63829">
    <property type="entry name" value="Calcium-dependent phosphotriesterase"/>
    <property type="match status" value="1"/>
</dbReference>
<keyword evidence="1" id="KW-0812">Transmembrane</keyword>
<dbReference type="InterPro" id="IPR036890">
    <property type="entry name" value="HATPase_C_sf"/>
</dbReference>
<evidence type="ECO:0000256" key="1">
    <source>
        <dbReference type="SAM" id="Phobius"/>
    </source>
</evidence>
<dbReference type="InterPro" id="IPR011110">
    <property type="entry name" value="Reg_prop"/>
</dbReference>
<sequence length="981" mass="112003">MKYLCFLLLCCSFTLTTLAQNYSYLKYSASEGLPQSQVFDITQDKDGYIWVGTFGGLAKFNGIKFETYTSDNGLFNNRISFIEFIDDKLYVGHEGGISIGVNRKFIQLSLPQDAKTSKVTSIQKFNQQIYVATNGGGLFKIVDFQIQKIDKGPQYIRDLIVLEDELYLAARRGLFSLQKDENLDTLIYDTKISFTGISKSQNTLYLSAYNGHIYQYKNSDLKSIYSSNIKFRGVLFKNNKLWCYSPSGVTQINLTTEQSIKFTEKNGLETPDINAVYIDREDNLWLGSSGKGLLRFSGEAFTYFKKNERLSSDLILSILETKSGEYFFSTFDAELTHWIDDTTTSFLPIGDGFVWSSVERENGDIFFGTNKGVYWHDKSEDFWKRYYGNNQLPSAKITALYLLADNSTVLAGGKDGFSRIVNDSVYIDSSLIENNLNVKGFTQIGDDIYVLGKKSLYNIQGKVAHEILRKEDYSFTSIRKDDNNDIWLGAEQGLFLLQGDSLLEIELDKNKGASFTFFIEAYKHYIYIGTNNGLYRYNIYSHEIKHYGLNEGLIDLEANINAVYVDSKKQLWFGTASGLMKLDLNKEDAVFTQARPVVQISEIKLTKTDKDITQYCDSLTPLGLPVNLELPYKLNGINIKLDGLFYSNPKGVEFAYQLVSEDSLKWTPLDAASTITFPNLNFGEYTLLIKAKSINGQESEVKSFQFKILKPYYFTTWFITTIILILISIVLAILYANNVRIKKKIARKQYEEQLESRTKLARLEQQSLNASMNRHFIFNSLNSIQYYINANDKLSANRFLTRFAKLIRKNLDSSHEKNGLVKLADEMERLKLYMDLERMRFTDKFDYSIEIEEGIDLESIDVPAMLLQPFVENSIIHGVLPRHDDQGHIHVSIKKQETSFVVEIFDNGVGIDVSKVNKVSFDGDHNSHGMEITSKRIEILKKLTERNIELKGPQQINENDGTIKGTSVWIRIDNNNLSVPD</sequence>
<dbReference type="OrthoDB" id="9809670at2"/>
<dbReference type="Pfam" id="PF07495">
    <property type="entry name" value="Y_Y_Y"/>
    <property type="match status" value="1"/>
</dbReference>
<evidence type="ECO:0000313" key="5">
    <source>
        <dbReference type="EMBL" id="SFT65467.1"/>
    </source>
</evidence>
<dbReference type="Proteomes" id="UP000236454">
    <property type="component" value="Unassembled WGS sequence"/>
</dbReference>
<dbReference type="SUPFAM" id="SSF101898">
    <property type="entry name" value="NHL repeat"/>
    <property type="match status" value="1"/>
</dbReference>
<proteinExistence type="predicted"/>
<dbReference type="PANTHER" id="PTHR34220">
    <property type="entry name" value="SENSOR HISTIDINE KINASE YPDA"/>
    <property type="match status" value="1"/>
</dbReference>
<feature type="domain" description="Two component regulator three Y" evidence="4">
    <location>
        <begin position="646"/>
        <end position="709"/>
    </location>
</feature>
<dbReference type="PANTHER" id="PTHR34220:SF7">
    <property type="entry name" value="SENSOR HISTIDINE KINASE YPDA"/>
    <property type="match status" value="1"/>
</dbReference>
<accession>A0A1I6ZS84</accession>
<keyword evidence="1" id="KW-0472">Membrane</keyword>
<feature type="chain" id="PRO_5014848042" evidence="2">
    <location>
        <begin position="20"/>
        <end position="981"/>
    </location>
</feature>
<feature type="domain" description="Signal transduction histidine kinase internal region" evidence="3">
    <location>
        <begin position="764"/>
        <end position="845"/>
    </location>
</feature>
<dbReference type="Gene3D" id="2.60.40.10">
    <property type="entry name" value="Immunoglobulins"/>
    <property type="match status" value="1"/>
</dbReference>
<dbReference type="InterPro" id="IPR050640">
    <property type="entry name" value="Bact_2-comp_sensor_kinase"/>
</dbReference>
<evidence type="ECO:0000259" key="4">
    <source>
        <dbReference type="Pfam" id="PF07495"/>
    </source>
</evidence>
<dbReference type="STRING" id="477690.SAMN05216474_1577"/>
<dbReference type="Pfam" id="PF06580">
    <property type="entry name" value="His_kinase"/>
    <property type="match status" value="1"/>
</dbReference>
<dbReference type="RefSeq" id="WP_090247961.1">
    <property type="nucleotide sequence ID" value="NZ_FPAS01000002.1"/>
</dbReference>
<dbReference type="AlphaFoldDB" id="A0A1I6ZS84"/>
<keyword evidence="1" id="KW-1133">Transmembrane helix</keyword>
<evidence type="ECO:0000259" key="3">
    <source>
        <dbReference type="Pfam" id="PF06580"/>
    </source>
</evidence>
<evidence type="ECO:0000313" key="6">
    <source>
        <dbReference type="Proteomes" id="UP000236454"/>
    </source>
</evidence>
<name>A0A1I6ZS84_9FLAO</name>
<dbReference type="EMBL" id="FPAS01000002">
    <property type="protein sequence ID" value="SFT65467.1"/>
    <property type="molecule type" value="Genomic_DNA"/>
</dbReference>
<dbReference type="InterPro" id="IPR010559">
    <property type="entry name" value="Sig_transdc_His_kin_internal"/>
</dbReference>
<keyword evidence="2" id="KW-0732">Signal</keyword>
<dbReference type="SUPFAM" id="SSF55874">
    <property type="entry name" value="ATPase domain of HSP90 chaperone/DNA topoisomerase II/histidine kinase"/>
    <property type="match status" value="1"/>
</dbReference>
<dbReference type="Gene3D" id="3.30.565.10">
    <property type="entry name" value="Histidine kinase-like ATPase, C-terminal domain"/>
    <property type="match status" value="1"/>
</dbReference>
<dbReference type="GO" id="GO:0000155">
    <property type="term" value="F:phosphorelay sensor kinase activity"/>
    <property type="evidence" value="ECO:0007669"/>
    <property type="project" value="InterPro"/>
</dbReference>
<feature type="transmembrane region" description="Helical" evidence="1">
    <location>
        <begin position="712"/>
        <end position="736"/>
    </location>
</feature>
<protein>
    <submittedName>
        <fullName evidence="5">Two component regulator propeller</fullName>
    </submittedName>
</protein>
<reference evidence="5 6" key="1">
    <citation type="submission" date="2016-10" db="EMBL/GenBank/DDBJ databases">
        <authorList>
            <person name="de Groot N.N."/>
        </authorList>
    </citation>
    <scope>NUCLEOTIDE SEQUENCE [LARGE SCALE GENOMIC DNA]</scope>
    <source>
        <strain evidence="5 6">CGMCC 1.7005</strain>
    </source>
</reference>
<dbReference type="Pfam" id="PF07494">
    <property type="entry name" value="Reg_prop"/>
    <property type="match status" value="1"/>
</dbReference>
<feature type="signal peptide" evidence="2">
    <location>
        <begin position="1"/>
        <end position="19"/>
    </location>
</feature>
<dbReference type="InterPro" id="IPR011123">
    <property type="entry name" value="Y_Y_Y"/>
</dbReference>
<dbReference type="GO" id="GO:0016020">
    <property type="term" value="C:membrane"/>
    <property type="evidence" value="ECO:0007669"/>
    <property type="project" value="InterPro"/>
</dbReference>
<evidence type="ECO:0000256" key="2">
    <source>
        <dbReference type="SAM" id="SignalP"/>
    </source>
</evidence>
<keyword evidence="6" id="KW-1185">Reference proteome</keyword>
<dbReference type="InterPro" id="IPR013783">
    <property type="entry name" value="Ig-like_fold"/>
</dbReference>
<dbReference type="Gene3D" id="2.130.10.10">
    <property type="entry name" value="YVTN repeat-like/Quinoprotein amine dehydrogenase"/>
    <property type="match status" value="2"/>
</dbReference>
<organism evidence="5 6">
    <name type="scientific">Lishizhenia tianjinensis</name>
    <dbReference type="NCBI Taxonomy" id="477690"/>
    <lineage>
        <taxon>Bacteria</taxon>
        <taxon>Pseudomonadati</taxon>
        <taxon>Bacteroidota</taxon>
        <taxon>Flavobacteriia</taxon>
        <taxon>Flavobacteriales</taxon>
        <taxon>Crocinitomicaceae</taxon>
        <taxon>Lishizhenia</taxon>
    </lineage>
</organism>